<dbReference type="Gene3D" id="3.40.630.30">
    <property type="match status" value="1"/>
</dbReference>
<reference evidence="3" key="1">
    <citation type="submission" date="2016-10" db="EMBL/GenBank/DDBJ databases">
        <authorList>
            <person name="Varghese N."/>
            <person name="Submissions S."/>
        </authorList>
    </citation>
    <scope>NUCLEOTIDE SEQUENCE [LARGE SCALE GENOMIC DNA]</scope>
    <source>
        <strain evidence="3">XBD1002</strain>
    </source>
</reference>
<dbReference type="EMBL" id="FORI01000005">
    <property type="protein sequence ID" value="SFI74275.1"/>
    <property type="molecule type" value="Genomic_DNA"/>
</dbReference>
<evidence type="ECO:0000313" key="3">
    <source>
        <dbReference type="Proteomes" id="UP000182737"/>
    </source>
</evidence>
<dbReference type="SUPFAM" id="SSF55729">
    <property type="entry name" value="Acyl-CoA N-acyltransferases (Nat)"/>
    <property type="match status" value="1"/>
</dbReference>
<dbReference type="Proteomes" id="UP000182737">
    <property type="component" value="Unassembled WGS sequence"/>
</dbReference>
<dbReference type="OrthoDB" id="359038at2"/>
<dbReference type="AlphaFoldDB" id="A0A1I3KQ84"/>
<dbReference type="InterPro" id="IPR016181">
    <property type="entry name" value="Acyl_CoA_acyltransferase"/>
</dbReference>
<organism evidence="2 3">
    <name type="scientific">Treponema bryantii</name>
    <dbReference type="NCBI Taxonomy" id="163"/>
    <lineage>
        <taxon>Bacteria</taxon>
        <taxon>Pseudomonadati</taxon>
        <taxon>Spirochaetota</taxon>
        <taxon>Spirochaetia</taxon>
        <taxon>Spirochaetales</taxon>
        <taxon>Treponemataceae</taxon>
        <taxon>Treponema</taxon>
    </lineage>
</organism>
<feature type="domain" description="N-acetyltransferase" evidence="1">
    <location>
        <begin position="17"/>
        <end position="147"/>
    </location>
</feature>
<sequence>MKNVYEKCPTFENEKWLLRFVEKSDADDLLQVYSDKNALPFFNSDNCDGDNFYYHTKELMNKAIDFWLYSYKEKWFVRWAIIEKSTGKAIGTIELFKRLSDDPFNESGILRLDVGSSYEKAEEMKEIMSLITPHAFEMFDCNQVATKIPIYAVERAVAAQAFGFEKTDKLLVAKDGVAFNGYWIYK</sequence>
<name>A0A1I3KQ84_9SPIR</name>
<evidence type="ECO:0000259" key="1">
    <source>
        <dbReference type="Pfam" id="PF13302"/>
    </source>
</evidence>
<protein>
    <submittedName>
        <fullName evidence="2">Protein N-acetyltransferase, RimJ/RimL family</fullName>
    </submittedName>
</protein>
<dbReference type="InterPro" id="IPR000182">
    <property type="entry name" value="GNAT_dom"/>
</dbReference>
<proteinExistence type="predicted"/>
<evidence type="ECO:0000313" key="2">
    <source>
        <dbReference type="EMBL" id="SFI74275.1"/>
    </source>
</evidence>
<gene>
    <name evidence="2" type="ORF">SAMN04487775_10580</name>
</gene>
<keyword evidence="3" id="KW-1185">Reference proteome</keyword>
<dbReference type="Pfam" id="PF13302">
    <property type="entry name" value="Acetyltransf_3"/>
    <property type="match status" value="1"/>
</dbReference>
<dbReference type="RefSeq" id="WP_074931409.1">
    <property type="nucleotide sequence ID" value="NZ_FORI01000005.1"/>
</dbReference>
<keyword evidence="2" id="KW-0808">Transferase</keyword>
<accession>A0A1I3KQ84</accession>
<dbReference type="GO" id="GO:0016747">
    <property type="term" value="F:acyltransferase activity, transferring groups other than amino-acyl groups"/>
    <property type="evidence" value="ECO:0007669"/>
    <property type="project" value="InterPro"/>
</dbReference>